<comment type="caution">
    <text evidence="2">The sequence shown here is derived from an EMBL/GenBank/DDBJ whole genome shotgun (WGS) entry which is preliminary data.</text>
</comment>
<name>A0AA88J151_FICCA</name>
<accession>A0AA88J151</accession>
<evidence type="ECO:0000313" key="3">
    <source>
        <dbReference type="Proteomes" id="UP001187192"/>
    </source>
</evidence>
<organism evidence="2 3">
    <name type="scientific">Ficus carica</name>
    <name type="common">Common fig</name>
    <dbReference type="NCBI Taxonomy" id="3494"/>
    <lineage>
        <taxon>Eukaryota</taxon>
        <taxon>Viridiplantae</taxon>
        <taxon>Streptophyta</taxon>
        <taxon>Embryophyta</taxon>
        <taxon>Tracheophyta</taxon>
        <taxon>Spermatophyta</taxon>
        <taxon>Magnoliopsida</taxon>
        <taxon>eudicotyledons</taxon>
        <taxon>Gunneridae</taxon>
        <taxon>Pentapetalae</taxon>
        <taxon>rosids</taxon>
        <taxon>fabids</taxon>
        <taxon>Rosales</taxon>
        <taxon>Moraceae</taxon>
        <taxon>Ficeae</taxon>
        <taxon>Ficus</taxon>
    </lineage>
</organism>
<evidence type="ECO:0000313" key="2">
    <source>
        <dbReference type="EMBL" id="GMN62478.1"/>
    </source>
</evidence>
<feature type="compositionally biased region" description="Basic and acidic residues" evidence="1">
    <location>
        <begin position="17"/>
        <end position="30"/>
    </location>
</feature>
<sequence length="67" mass="7112">MPEQPSAQSDHRGKKANNKEGKPAAHEEHTPPTTSNASPRTDTTPSPSPCSPTLMVSMSPCDGRTQI</sequence>
<protein>
    <submittedName>
        <fullName evidence="2">Uncharacterized protein</fullName>
    </submittedName>
</protein>
<proteinExistence type="predicted"/>
<feature type="region of interest" description="Disordered" evidence="1">
    <location>
        <begin position="1"/>
        <end position="67"/>
    </location>
</feature>
<evidence type="ECO:0000256" key="1">
    <source>
        <dbReference type="SAM" id="MobiDB-lite"/>
    </source>
</evidence>
<dbReference type="Proteomes" id="UP001187192">
    <property type="component" value="Unassembled WGS sequence"/>
</dbReference>
<dbReference type="EMBL" id="BTGU01000130">
    <property type="protein sequence ID" value="GMN62478.1"/>
    <property type="molecule type" value="Genomic_DNA"/>
</dbReference>
<keyword evidence="3" id="KW-1185">Reference proteome</keyword>
<dbReference type="AlphaFoldDB" id="A0AA88J151"/>
<reference evidence="2" key="1">
    <citation type="submission" date="2023-07" db="EMBL/GenBank/DDBJ databases">
        <title>draft genome sequence of fig (Ficus carica).</title>
        <authorList>
            <person name="Takahashi T."/>
            <person name="Nishimura K."/>
        </authorList>
    </citation>
    <scope>NUCLEOTIDE SEQUENCE</scope>
</reference>
<gene>
    <name evidence="2" type="ORF">TIFTF001_031558</name>
</gene>